<comment type="caution">
    <text evidence="3">The sequence shown here is derived from an EMBL/GenBank/DDBJ whole genome shotgun (WGS) entry which is preliminary data.</text>
</comment>
<sequence>MTSTPLEEEASRKALRNLLSSYYGIEETQDASEILEAPSRTEENTSATIETHSFQSRHTEAELLLRTLNLSNLMKKTSELKSETEELNSKLKHLLYNSYQKLEETATTVGQMAEQAPNLEHTLEDALEKILSVESGNQQVNNSLSKGRKNVQVLESWSKLLKTLRVAEKLRENMMSMHRKGKTNEVGFLFQSVTSVLARVSSKSKYAAVLLRDLQLCSYEIRHDLLQRLEEEERLEQDELAFRNVLDSLTMFEESQSVIRDVLLRHARKKLSSSLVTCLGAEEQLSSAEVWKYLTCCVLWLNNSFIPILIELFKTASCSIEDENVFKLIDIVNDQLILFRDDYLQVVTNEGFSLLEEEESAEFFKIMEDIRVALNDSNLPVKETLYQTLEAILLKWKHCVVVASYKSFIQLLNRSLATENNGGNLPTSRLYLEKELKEIFERNRSLLGGLERWKSLQLSLTTLSEETKDLFLQAVTYCSRYECSRPSQMLSLSYFLHCLNPSHYDDEVIAFGDILLQEYVLWRSFLLQVEFCSCSACYLDEDGHSSSVHVSKVTQQITDTIQEIRKVLMEDRAKWSLSESGSMYNNPTLSWEHFDTLFVSNKPVEFESPIFEDQVLIICIVQRAARFWQEFIRLRRLSSNSLDQLKSNVSSYIDTFLSSGIKFRKELLNKLYVSFQAVLSAGNEATS</sequence>
<organism evidence="3 4">
    <name type="scientific">Galdieria partita</name>
    <dbReference type="NCBI Taxonomy" id="83374"/>
    <lineage>
        <taxon>Eukaryota</taxon>
        <taxon>Rhodophyta</taxon>
        <taxon>Bangiophyceae</taxon>
        <taxon>Galdieriales</taxon>
        <taxon>Galdieriaceae</taxon>
        <taxon>Galdieria</taxon>
    </lineage>
</organism>
<dbReference type="PANTHER" id="PTHR15954:SF4">
    <property type="entry name" value="VACUOLAR PROTEIN SORTING-ASSOCIATED PROTEIN 51 HOMOLOG"/>
    <property type="match status" value="1"/>
</dbReference>
<keyword evidence="2" id="KW-0333">Golgi apparatus</keyword>
<keyword evidence="2" id="KW-0653">Protein transport</keyword>
<dbReference type="InterPro" id="IPR014812">
    <property type="entry name" value="Vps51"/>
</dbReference>
<dbReference type="AlphaFoldDB" id="A0A9C7UTY0"/>
<accession>A0A9C7UTY0</accession>
<evidence type="ECO:0000313" key="3">
    <source>
        <dbReference type="EMBL" id="GJQ15025.1"/>
    </source>
</evidence>
<dbReference type="GO" id="GO:0007030">
    <property type="term" value="P:Golgi organization"/>
    <property type="evidence" value="ECO:0007669"/>
    <property type="project" value="UniProtKB-UniRule"/>
</dbReference>
<dbReference type="PANTHER" id="PTHR15954">
    <property type="entry name" value="VACUOLAR PROTEIN SORTING-ASSOCIATED PROTEIN 51 HOMOLOG"/>
    <property type="match status" value="1"/>
</dbReference>
<dbReference type="GO" id="GO:0048193">
    <property type="term" value="P:Golgi vesicle transport"/>
    <property type="evidence" value="ECO:0007669"/>
    <property type="project" value="TreeGrafter"/>
</dbReference>
<keyword evidence="2" id="KW-0813">Transport</keyword>
<comment type="subcellular location">
    <subcellularLocation>
        <location evidence="2">Golgi apparatus</location>
        <location evidence="2">trans-Golgi network</location>
    </subcellularLocation>
</comment>
<keyword evidence="2" id="KW-0445">Lipid transport</keyword>
<dbReference type="GO" id="GO:0000938">
    <property type="term" value="C:GARP complex"/>
    <property type="evidence" value="ECO:0007669"/>
    <property type="project" value="UniProtKB-UniRule"/>
</dbReference>
<dbReference type="OrthoDB" id="203678at2759"/>
<proteinExistence type="inferred from homology"/>
<dbReference type="GO" id="GO:0006869">
    <property type="term" value="P:lipid transport"/>
    <property type="evidence" value="ECO:0007669"/>
    <property type="project" value="UniProtKB-UniRule"/>
</dbReference>
<dbReference type="Proteomes" id="UP001061958">
    <property type="component" value="Unassembled WGS sequence"/>
</dbReference>
<comment type="similarity">
    <text evidence="1 2">Belongs to the VPS51 family.</text>
</comment>
<reference evidence="3" key="2">
    <citation type="submission" date="2022-01" db="EMBL/GenBank/DDBJ databases">
        <authorList>
            <person name="Hirooka S."/>
            <person name="Miyagishima S.Y."/>
        </authorList>
    </citation>
    <scope>NUCLEOTIDE SEQUENCE</scope>
    <source>
        <strain evidence="3">NBRC 102759</strain>
    </source>
</reference>
<evidence type="ECO:0000256" key="2">
    <source>
        <dbReference type="RuleBase" id="RU368010"/>
    </source>
</evidence>
<name>A0A9C7UTY0_9RHOD</name>
<dbReference type="GO" id="GO:0015031">
    <property type="term" value="P:protein transport"/>
    <property type="evidence" value="ECO:0007669"/>
    <property type="project" value="UniProtKB-UniRule"/>
</dbReference>
<comment type="subunit">
    <text evidence="2">Component of the Golgi-associated retrograde protein (GARP) complex.</text>
</comment>
<dbReference type="GO" id="GO:0016020">
    <property type="term" value="C:membrane"/>
    <property type="evidence" value="ECO:0007669"/>
    <property type="project" value="TreeGrafter"/>
</dbReference>
<dbReference type="Pfam" id="PF08700">
    <property type="entry name" value="VPS51_Exo84_N"/>
    <property type="match status" value="1"/>
</dbReference>
<dbReference type="EMBL" id="BQMJ01000063">
    <property type="protein sequence ID" value="GJQ15025.1"/>
    <property type="molecule type" value="Genomic_DNA"/>
</dbReference>
<comment type="function">
    <text evidence="2">Acts as component of the GARP complex that is involved in retrograde transport from early and late endosomes to the trans-Golgi network (TGN).</text>
</comment>
<dbReference type="GO" id="GO:0007041">
    <property type="term" value="P:lysosomal transport"/>
    <property type="evidence" value="ECO:0007669"/>
    <property type="project" value="TreeGrafter"/>
</dbReference>
<keyword evidence="4" id="KW-1185">Reference proteome</keyword>
<dbReference type="GO" id="GO:0032456">
    <property type="term" value="P:endocytic recycling"/>
    <property type="evidence" value="ECO:0007669"/>
    <property type="project" value="TreeGrafter"/>
</dbReference>
<evidence type="ECO:0000313" key="4">
    <source>
        <dbReference type="Proteomes" id="UP001061958"/>
    </source>
</evidence>
<gene>
    <name evidence="3" type="ORF">GpartN1_g6816.t1</name>
</gene>
<evidence type="ECO:0000256" key="1">
    <source>
        <dbReference type="ARBA" id="ARBA00006080"/>
    </source>
</evidence>
<protein>
    <recommendedName>
        <fullName evidence="2">Vacuolar protein sorting-associated protein 51 homolog</fullName>
    </recommendedName>
</protein>
<dbReference type="GO" id="GO:0005829">
    <property type="term" value="C:cytosol"/>
    <property type="evidence" value="ECO:0007669"/>
    <property type="project" value="GOC"/>
</dbReference>
<reference evidence="3" key="1">
    <citation type="journal article" date="2022" name="Proc. Natl. Acad. Sci. U.S.A.">
        <title>Life cycle and functional genomics of the unicellular red alga Galdieria for elucidating algal and plant evolution and industrial use.</title>
        <authorList>
            <person name="Hirooka S."/>
            <person name="Itabashi T."/>
            <person name="Ichinose T.M."/>
            <person name="Onuma R."/>
            <person name="Fujiwara T."/>
            <person name="Yamashita S."/>
            <person name="Jong L.W."/>
            <person name="Tomita R."/>
            <person name="Iwane A.H."/>
            <person name="Miyagishima S.Y."/>
        </authorList>
    </citation>
    <scope>NUCLEOTIDE SEQUENCE</scope>
    <source>
        <strain evidence="3">NBRC 102759</strain>
    </source>
</reference>
<dbReference type="GO" id="GO:0042147">
    <property type="term" value="P:retrograde transport, endosome to Golgi"/>
    <property type="evidence" value="ECO:0007669"/>
    <property type="project" value="UniProtKB-UniRule"/>
</dbReference>
<dbReference type="GO" id="GO:1990745">
    <property type="term" value="C:EARP complex"/>
    <property type="evidence" value="ECO:0007669"/>
    <property type="project" value="TreeGrafter"/>
</dbReference>